<gene>
    <name evidence="2 3" type="primary">bioD</name>
    <name evidence="3" type="ORF">RM531_12375</name>
</gene>
<dbReference type="HAMAP" id="MF_00336">
    <property type="entry name" value="BioD"/>
    <property type="match status" value="1"/>
</dbReference>
<dbReference type="InterPro" id="IPR027417">
    <property type="entry name" value="P-loop_NTPase"/>
</dbReference>
<dbReference type="RefSeq" id="WP_311659648.1">
    <property type="nucleotide sequence ID" value="NZ_JAVRHY010000012.1"/>
</dbReference>
<dbReference type="PANTHER" id="PTHR43210:SF5">
    <property type="entry name" value="DETHIOBIOTIN SYNTHETASE"/>
    <property type="match status" value="1"/>
</dbReference>
<evidence type="ECO:0000313" key="3">
    <source>
        <dbReference type="EMBL" id="MDT0619272.1"/>
    </source>
</evidence>
<comment type="pathway">
    <text evidence="2">Cofactor biosynthesis; biotin biosynthesis; biotin from 7,8-diaminononanoate: step 1/2.</text>
</comment>
<comment type="caution">
    <text evidence="3">The sequence shown here is derived from an EMBL/GenBank/DDBJ whole genome shotgun (WGS) entry which is preliminary data.</text>
</comment>
<feature type="binding site" evidence="2">
    <location>
        <position position="55"/>
    </location>
    <ligand>
        <name>ATP</name>
        <dbReference type="ChEBI" id="CHEBI:30616"/>
    </ligand>
</feature>
<dbReference type="PANTHER" id="PTHR43210">
    <property type="entry name" value="DETHIOBIOTIN SYNTHETASE"/>
    <property type="match status" value="1"/>
</dbReference>
<dbReference type="SUPFAM" id="SSF52540">
    <property type="entry name" value="P-loop containing nucleoside triphosphate hydrolases"/>
    <property type="match status" value="1"/>
</dbReference>
<feature type="binding site" evidence="2">
    <location>
        <begin position="116"/>
        <end position="119"/>
    </location>
    <ligand>
        <name>ATP</name>
        <dbReference type="ChEBI" id="CHEBI:30616"/>
    </ligand>
</feature>
<feature type="binding site" evidence="2">
    <location>
        <position position="17"/>
    </location>
    <ligand>
        <name>Mg(2+)</name>
        <dbReference type="ChEBI" id="CHEBI:18420"/>
    </ligand>
</feature>
<protein>
    <recommendedName>
        <fullName evidence="2">ATP-dependent dethiobiotin synthetase BioD</fullName>
        <ecNumber evidence="2">6.3.3.3</ecNumber>
    </recommendedName>
    <alternativeName>
        <fullName evidence="2">DTB synthetase</fullName>
        <shortName evidence="2">DTBS</shortName>
    </alternativeName>
    <alternativeName>
        <fullName evidence="2">Dethiobiotin synthase</fullName>
    </alternativeName>
</protein>
<evidence type="ECO:0000313" key="4">
    <source>
        <dbReference type="Proteomes" id="UP001259982"/>
    </source>
</evidence>
<sequence length="223" mass="23243">MTPSLFVTGTDTEIGKTYVAAALIRALRAAGLRVAPFKPVSAGCERTAEGLRNEDALALMEAAGGGFEYDDVNPVALAEPVAPHLAAADSGLMIDPAVLDAAHARLAASADLVVVEGAGGWRVPLTPALDTADWVAGHGWPVLLVVGMRLGCLNHALLSAEAIARRTQLVGWVANVLPPAQPRWQDNVASLCARMPESAVHALIRPGADPDAAVQPLTMIWRS</sequence>
<comment type="function">
    <text evidence="2">Catalyzes a mechanistically unusual reaction, the ATP-dependent insertion of CO2 between the N7 and N8 nitrogen atoms of 7,8-diaminopelargonic acid (DAPA, also called 7,8-diammoniononanoate) to form a ureido ring.</text>
</comment>
<keyword evidence="1 2" id="KW-0093">Biotin biosynthesis</keyword>
<keyword evidence="2" id="KW-0963">Cytoplasm</keyword>
<keyword evidence="2" id="KW-0067">ATP-binding</keyword>
<comment type="catalytic activity">
    <reaction evidence="2">
        <text>(7R,8S)-7,8-diammoniononanoate + CO2 + ATP = (4R,5S)-dethiobiotin + ADP + phosphate + 3 H(+)</text>
        <dbReference type="Rhea" id="RHEA:15805"/>
        <dbReference type="ChEBI" id="CHEBI:15378"/>
        <dbReference type="ChEBI" id="CHEBI:16526"/>
        <dbReference type="ChEBI" id="CHEBI:30616"/>
        <dbReference type="ChEBI" id="CHEBI:43474"/>
        <dbReference type="ChEBI" id="CHEBI:149469"/>
        <dbReference type="ChEBI" id="CHEBI:149473"/>
        <dbReference type="ChEBI" id="CHEBI:456216"/>
        <dbReference type="EC" id="6.3.3.3"/>
    </reaction>
</comment>
<dbReference type="NCBIfam" id="TIGR00347">
    <property type="entry name" value="bioD"/>
    <property type="match status" value="1"/>
</dbReference>
<comment type="subunit">
    <text evidence="2">Homodimer.</text>
</comment>
<dbReference type="Pfam" id="PF13500">
    <property type="entry name" value="AAA_26"/>
    <property type="match status" value="1"/>
</dbReference>
<comment type="similarity">
    <text evidence="2">Belongs to the dethiobiotin synthetase family.</text>
</comment>
<evidence type="ECO:0000256" key="2">
    <source>
        <dbReference type="HAMAP-Rule" id="MF_00336"/>
    </source>
</evidence>
<accession>A0ABU3B9W7</accession>
<feature type="binding site" evidence="2">
    <location>
        <begin position="13"/>
        <end position="18"/>
    </location>
    <ligand>
        <name>ATP</name>
        <dbReference type="ChEBI" id="CHEBI:30616"/>
    </ligand>
</feature>
<keyword evidence="2" id="KW-0460">Magnesium</keyword>
<dbReference type="GO" id="GO:0004141">
    <property type="term" value="F:dethiobiotin synthase activity"/>
    <property type="evidence" value="ECO:0007669"/>
    <property type="project" value="UniProtKB-EC"/>
</dbReference>
<feature type="binding site" evidence="2">
    <location>
        <position position="116"/>
    </location>
    <ligand>
        <name>Mg(2+)</name>
        <dbReference type="ChEBI" id="CHEBI:18420"/>
    </ligand>
</feature>
<comment type="caution">
    <text evidence="2">Lacks conserved residue(s) required for the propagation of feature annotation.</text>
</comment>
<organism evidence="3 4">
    <name type="scientific">Spectribacter acetivorans</name>
    <dbReference type="NCBI Taxonomy" id="3075603"/>
    <lineage>
        <taxon>Bacteria</taxon>
        <taxon>Pseudomonadati</taxon>
        <taxon>Pseudomonadota</taxon>
        <taxon>Gammaproteobacteria</taxon>
        <taxon>Salinisphaerales</taxon>
        <taxon>Salinisphaeraceae</taxon>
        <taxon>Spectribacter</taxon>
    </lineage>
</organism>
<name>A0ABU3B9W7_9GAMM</name>
<dbReference type="Proteomes" id="UP001259982">
    <property type="component" value="Unassembled WGS sequence"/>
</dbReference>
<dbReference type="EC" id="6.3.3.3" evidence="2"/>
<feature type="binding site" evidence="2">
    <location>
        <position position="197"/>
    </location>
    <ligand>
        <name>ATP</name>
        <dbReference type="ChEBI" id="CHEBI:30616"/>
    </ligand>
</feature>
<reference evidence="3 4" key="1">
    <citation type="submission" date="2023-09" db="EMBL/GenBank/DDBJ databases">
        <authorList>
            <person name="Rey-Velasco X."/>
        </authorList>
    </citation>
    <scope>NUCLEOTIDE SEQUENCE [LARGE SCALE GENOMIC DNA]</scope>
    <source>
        <strain evidence="3 4">P385</strain>
    </source>
</reference>
<evidence type="ECO:0000256" key="1">
    <source>
        <dbReference type="ARBA" id="ARBA00022756"/>
    </source>
</evidence>
<dbReference type="EMBL" id="JAVRHY010000012">
    <property type="protein sequence ID" value="MDT0619272.1"/>
    <property type="molecule type" value="Genomic_DNA"/>
</dbReference>
<feature type="active site" evidence="2">
    <location>
        <position position="38"/>
    </location>
</feature>
<feature type="binding site" evidence="2">
    <location>
        <position position="55"/>
    </location>
    <ligand>
        <name>Mg(2+)</name>
        <dbReference type="ChEBI" id="CHEBI:18420"/>
    </ligand>
</feature>
<keyword evidence="2" id="KW-0479">Metal-binding</keyword>
<dbReference type="CDD" id="cd03109">
    <property type="entry name" value="DTBS"/>
    <property type="match status" value="1"/>
</dbReference>
<dbReference type="Gene3D" id="3.40.50.300">
    <property type="entry name" value="P-loop containing nucleotide triphosphate hydrolases"/>
    <property type="match status" value="1"/>
</dbReference>
<proteinExistence type="inferred from homology"/>
<comment type="subcellular location">
    <subcellularLocation>
        <location evidence="2">Cytoplasm</location>
    </subcellularLocation>
</comment>
<keyword evidence="2" id="KW-0547">Nucleotide-binding</keyword>
<keyword evidence="4" id="KW-1185">Reference proteome</keyword>
<dbReference type="PIRSF" id="PIRSF006755">
    <property type="entry name" value="DTB_synth"/>
    <property type="match status" value="1"/>
</dbReference>
<keyword evidence="2 3" id="KW-0436">Ligase</keyword>
<comment type="cofactor">
    <cofactor evidence="2">
        <name>Mg(2+)</name>
        <dbReference type="ChEBI" id="CHEBI:18420"/>
    </cofactor>
</comment>
<dbReference type="InterPro" id="IPR004472">
    <property type="entry name" value="DTB_synth_BioD"/>
</dbReference>